<protein>
    <submittedName>
        <fullName evidence="1">Cyclase family protein</fullName>
    </submittedName>
</protein>
<dbReference type="RefSeq" id="WP_165236704.1">
    <property type="nucleotide sequence ID" value="NZ_JAAKZV010000044.1"/>
</dbReference>
<gene>
    <name evidence="1" type="ORF">G5C51_13155</name>
</gene>
<proteinExistence type="predicted"/>
<name>A0A6G4TXV3_9ACTN</name>
<sequence length="309" mass="33096">MSDGGQWRVEFDADVTFANGGGLQVQGFRLDVPGDRIEDGRLAELLVRHLGLLMVGDVSISNKRMLREPHKGGRGVAVAAPGPRRLVELSHVVREGMITYPGLPGPTISDHLSREASKAMYASGTTFQIGLITICSNTGTYVDTPFHRYEDGTDLSGFPLSSLADLDGVVVRVTGAAGRAIDRAALLPYDVRGRAVLIHTDWCRHWGTETYGSSEHPYLTEDAAEWLAEQGAALVGIDSLNIDHTPQGGTRPAHTVLLAAGIPIVEHMRGLEQLPPEGFRFHAAPPRVEGMGTFTVRAYAVVGGEDGAA</sequence>
<reference evidence="1 2" key="1">
    <citation type="submission" date="2020-02" db="EMBL/GenBank/DDBJ databases">
        <title>Whole-genome analyses of novel actinobacteria.</title>
        <authorList>
            <person name="Sahin N."/>
        </authorList>
    </citation>
    <scope>NUCLEOTIDE SEQUENCE [LARGE SCALE GENOMIC DNA]</scope>
    <source>
        <strain evidence="1 2">A7024</strain>
    </source>
</reference>
<dbReference type="GO" id="GO:0019441">
    <property type="term" value="P:L-tryptophan catabolic process to kynurenine"/>
    <property type="evidence" value="ECO:0007669"/>
    <property type="project" value="InterPro"/>
</dbReference>
<dbReference type="PANTHER" id="PTHR31118:SF32">
    <property type="entry name" value="KYNURENINE FORMAMIDASE"/>
    <property type="match status" value="1"/>
</dbReference>
<dbReference type="SUPFAM" id="SSF102198">
    <property type="entry name" value="Putative cyclase"/>
    <property type="match status" value="1"/>
</dbReference>
<dbReference type="GO" id="GO:0004061">
    <property type="term" value="F:arylformamidase activity"/>
    <property type="evidence" value="ECO:0007669"/>
    <property type="project" value="InterPro"/>
</dbReference>
<dbReference type="Proteomes" id="UP000481583">
    <property type="component" value="Unassembled WGS sequence"/>
</dbReference>
<dbReference type="PANTHER" id="PTHR31118">
    <property type="entry name" value="CYCLASE-LIKE PROTEIN 2"/>
    <property type="match status" value="1"/>
</dbReference>
<dbReference type="EMBL" id="JAAKZV010000044">
    <property type="protein sequence ID" value="NGN64839.1"/>
    <property type="molecule type" value="Genomic_DNA"/>
</dbReference>
<evidence type="ECO:0000313" key="1">
    <source>
        <dbReference type="EMBL" id="NGN64839.1"/>
    </source>
</evidence>
<dbReference type="Gene3D" id="3.50.30.50">
    <property type="entry name" value="Putative cyclase"/>
    <property type="match status" value="1"/>
</dbReference>
<comment type="caution">
    <text evidence="1">The sequence shown here is derived from an EMBL/GenBank/DDBJ whole genome shotgun (WGS) entry which is preliminary data.</text>
</comment>
<dbReference type="InterPro" id="IPR007325">
    <property type="entry name" value="KFase/CYL"/>
</dbReference>
<organism evidence="1 2">
    <name type="scientific">Streptomyces coryli</name>
    <dbReference type="NCBI Taxonomy" id="1128680"/>
    <lineage>
        <taxon>Bacteria</taxon>
        <taxon>Bacillati</taxon>
        <taxon>Actinomycetota</taxon>
        <taxon>Actinomycetes</taxon>
        <taxon>Kitasatosporales</taxon>
        <taxon>Streptomycetaceae</taxon>
        <taxon>Streptomyces</taxon>
    </lineage>
</organism>
<dbReference type="AlphaFoldDB" id="A0A6G4TXV3"/>
<accession>A0A6G4TXV3</accession>
<dbReference type="Pfam" id="PF04199">
    <property type="entry name" value="Cyclase"/>
    <property type="match status" value="1"/>
</dbReference>
<evidence type="ECO:0000313" key="2">
    <source>
        <dbReference type="Proteomes" id="UP000481583"/>
    </source>
</evidence>
<keyword evidence="2" id="KW-1185">Reference proteome</keyword>
<dbReference type="InterPro" id="IPR037175">
    <property type="entry name" value="KFase_sf"/>
</dbReference>